<dbReference type="EMBL" id="ASPP01028402">
    <property type="protein sequence ID" value="ETO05205.1"/>
    <property type="molecule type" value="Genomic_DNA"/>
</dbReference>
<dbReference type="AlphaFoldDB" id="X6LWU0"/>
<dbReference type="Proteomes" id="UP000023152">
    <property type="component" value="Unassembled WGS sequence"/>
</dbReference>
<feature type="signal peptide" evidence="3">
    <location>
        <begin position="1"/>
        <end position="24"/>
    </location>
</feature>
<comment type="caution">
    <text evidence="4">The sequence shown here is derived from an EMBL/GenBank/DDBJ whole genome shotgun (WGS) entry which is preliminary data.</text>
</comment>
<evidence type="ECO:0000313" key="4">
    <source>
        <dbReference type="EMBL" id="ETO05205.1"/>
    </source>
</evidence>
<feature type="transmembrane region" description="Helical" evidence="2">
    <location>
        <begin position="34"/>
        <end position="54"/>
    </location>
</feature>
<proteinExistence type="predicted"/>
<evidence type="ECO:0000313" key="5">
    <source>
        <dbReference type="Proteomes" id="UP000023152"/>
    </source>
</evidence>
<name>X6LWU0_RETFI</name>
<protein>
    <recommendedName>
        <fullName evidence="6">RGS domain-containing protein</fullName>
    </recommendedName>
</protein>
<evidence type="ECO:0008006" key="6">
    <source>
        <dbReference type="Google" id="ProtNLM"/>
    </source>
</evidence>
<reference evidence="4 5" key="1">
    <citation type="journal article" date="2013" name="Curr. Biol.">
        <title>The Genome of the Foraminiferan Reticulomyxa filosa.</title>
        <authorList>
            <person name="Glockner G."/>
            <person name="Hulsmann N."/>
            <person name="Schleicher M."/>
            <person name="Noegel A.A."/>
            <person name="Eichinger L."/>
            <person name="Gallinger C."/>
            <person name="Pawlowski J."/>
            <person name="Sierra R."/>
            <person name="Euteneuer U."/>
            <person name="Pillet L."/>
            <person name="Moustafa A."/>
            <person name="Platzer M."/>
            <person name="Groth M."/>
            <person name="Szafranski K."/>
            <person name="Schliwa M."/>
        </authorList>
    </citation>
    <scope>NUCLEOTIDE SEQUENCE [LARGE SCALE GENOMIC DNA]</scope>
</reference>
<accession>X6LWU0</accession>
<feature type="chain" id="PRO_5004975029" description="RGS domain-containing protein" evidence="3">
    <location>
        <begin position="25"/>
        <end position="443"/>
    </location>
</feature>
<feature type="region of interest" description="Disordered" evidence="1">
    <location>
        <begin position="411"/>
        <end position="434"/>
    </location>
</feature>
<dbReference type="InterPro" id="IPR044926">
    <property type="entry name" value="RGS_subdomain_2"/>
</dbReference>
<evidence type="ECO:0000256" key="3">
    <source>
        <dbReference type="SAM" id="SignalP"/>
    </source>
</evidence>
<feature type="transmembrane region" description="Helical" evidence="2">
    <location>
        <begin position="61"/>
        <end position="78"/>
    </location>
</feature>
<keyword evidence="5" id="KW-1185">Reference proteome</keyword>
<feature type="compositionally biased region" description="Basic and acidic residues" evidence="1">
    <location>
        <begin position="421"/>
        <end position="432"/>
    </location>
</feature>
<keyword evidence="3" id="KW-0732">Signal</keyword>
<keyword evidence="2" id="KW-0472">Membrane</keyword>
<sequence length="443" mass="50817">MFTFTICALISILLDIFVNKQAHAQFAALIDVLVMVLASYCWLTTPLITDAFGIRKECRQLVWLGGTAFVLFVFNNISLSVSKVYYYSIWQALLSRFWEQMHQIQKKMKKSANDDNIEVSKTGESGALKSLKIQTNVEHNATASAEIQLQHHSHNLTAHKIGEALARVFSLHSFTNVFLEDAPDSDPADPVQIIEHSPRHIICKQMFSHVDTVTIFGEYVQAEMCIENLIGFIEIYQFLKSNSVNESTLPERYQSFYKNTFSAITMSPDIPISLINQHKPRDIITYFGLNLGHENNQEEKKLERDDTIYEGFSLWMLKYMKIYEKYLDDHNAPFQLNLPHGLFGWSHHLAQQIVSKPYELSYQKDCEPVLIDVLKAVMTLLYGAVVRFKSSELFKTFEIVTKRLKNEKIKKSPTINSTDSHNSEKQTDHLLASDDMVNKSNTV</sequence>
<dbReference type="SUPFAM" id="SSF48097">
    <property type="entry name" value="Regulator of G-protein signaling, RGS"/>
    <property type="match status" value="1"/>
</dbReference>
<evidence type="ECO:0000256" key="2">
    <source>
        <dbReference type="SAM" id="Phobius"/>
    </source>
</evidence>
<keyword evidence="2" id="KW-1133">Transmembrane helix</keyword>
<keyword evidence="2" id="KW-0812">Transmembrane</keyword>
<organism evidence="4 5">
    <name type="scientific">Reticulomyxa filosa</name>
    <dbReference type="NCBI Taxonomy" id="46433"/>
    <lineage>
        <taxon>Eukaryota</taxon>
        <taxon>Sar</taxon>
        <taxon>Rhizaria</taxon>
        <taxon>Retaria</taxon>
        <taxon>Foraminifera</taxon>
        <taxon>Monothalamids</taxon>
        <taxon>Reticulomyxidae</taxon>
        <taxon>Reticulomyxa</taxon>
    </lineage>
</organism>
<dbReference type="Gene3D" id="1.10.167.10">
    <property type="entry name" value="Regulator of G-protein Signalling 4, domain 2"/>
    <property type="match status" value="1"/>
</dbReference>
<dbReference type="InterPro" id="IPR036305">
    <property type="entry name" value="RGS_sf"/>
</dbReference>
<evidence type="ECO:0000256" key="1">
    <source>
        <dbReference type="SAM" id="MobiDB-lite"/>
    </source>
</evidence>
<gene>
    <name evidence="4" type="ORF">RFI_32189</name>
</gene>